<protein>
    <submittedName>
        <fullName evidence="2">Pas36</fullName>
    </submittedName>
</protein>
<organism evidence="2 3">
    <name type="scientific">Actinoplanes phage phiAsp2</name>
    <dbReference type="NCBI Taxonomy" id="279303"/>
    <lineage>
        <taxon>Viruses</taxon>
        <taxon>Duplodnaviria</taxon>
        <taxon>Heunggongvirae</taxon>
        <taxon>Uroviricota</taxon>
        <taxon>Caudoviricetes</taxon>
        <taxon>Aspduovirus</taxon>
        <taxon>Aspduovirus Asp2</taxon>
    </lineage>
</organism>
<sequence>MRNAIRQPITRPVWMILLSWGLAVLTITGLLSFWIYSNQREAEAQQRQLQLEQDRAMCAMIEVFLQGPEPVPGPNGERSRTVRAAMKNYQGVLDCDQLQSSPGPVRQPRD</sequence>
<evidence type="ECO:0000313" key="2">
    <source>
        <dbReference type="EMBL" id="AAT36784.1"/>
    </source>
</evidence>
<reference evidence="2 3" key="1">
    <citation type="journal article" date="2004" name="Virus Genes">
        <title>The genome of phiAsp2, an actinoplanes infecting phage.</title>
        <authorList>
            <person name="Jarling M."/>
            <person name="Bartkowiak K."/>
            <person name="Pape H."/>
            <person name="Meinhardt F."/>
        </authorList>
    </citation>
    <scope>NUCLEOTIDE SEQUENCE</scope>
</reference>
<evidence type="ECO:0000256" key="1">
    <source>
        <dbReference type="SAM" id="Phobius"/>
    </source>
</evidence>
<keyword evidence="3" id="KW-1185">Reference proteome</keyword>
<accession>Q6J7Z5</accession>
<dbReference type="KEGG" id="vg:2846177"/>
<dbReference type="Proteomes" id="UP000001245">
    <property type="component" value="Segment"/>
</dbReference>
<keyword evidence="1" id="KW-1133">Transmembrane helix</keyword>
<proteinExistence type="predicted"/>
<keyword evidence="1" id="KW-0472">Membrane</keyword>
<gene>
    <name evidence="2" type="primary">pas36</name>
</gene>
<evidence type="ECO:0000313" key="3">
    <source>
        <dbReference type="Proteomes" id="UP000001245"/>
    </source>
</evidence>
<name>Q6J7Z5_9CAUD</name>
<keyword evidence="1" id="KW-0812">Transmembrane</keyword>
<dbReference type="GeneID" id="2846177"/>
<feature type="transmembrane region" description="Helical" evidence="1">
    <location>
        <begin position="12"/>
        <end position="36"/>
    </location>
</feature>
<dbReference type="EMBL" id="AY576796">
    <property type="protein sequence ID" value="AAT36784.1"/>
    <property type="molecule type" value="Genomic_DNA"/>
</dbReference>
<dbReference type="RefSeq" id="YP_024822.1">
    <property type="nucleotide sequence ID" value="NC_005885.1"/>
</dbReference>